<evidence type="ECO:0000313" key="2">
    <source>
        <dbReference type="EMBL" id="RCI69603.1"/>
    </source>
</evidence>
<keyword evidence="1" id="KW-0472">Membrane</keyword>
<dbReference type="PRINTS" id="PR00702">
    <property type="entry name" value="ACRIFLAVINRP"/>
</dbReference>
<name>A0A367LXX0_PSEAI</name>
<gene>
    <name evidence="2" type="ORF">DT376_39060</name>
</gene>
<dbReference type="EMBL" id="QORE01002903">
    <property type="protein sequence ID" value="RCI69603.1"/>
    <property type="molecule type" value="Genomic_DNA"/>
</dbReference>
<feature type="transmembrane region" description="Helical" evidence="1">
    <location>
        <begin position="82"/>
        <end position="102"/>
    </location>
</feature>
<keyword evidence="1" id="KW-0812">Transmembrane</keyword>
<evidence type="ECO:0000313" key="3">
    <source>
        <dbReference type="Proteomes" id="UP000253594"/>
    </source>
</evidence>
<dbReference type="PANTHER" id="PTHR32063">
    <property type="match status" value="1"/>
</dbReference>
<dbReference type="SUPFAM" id="SSF82866">
    <property type="entry name" value="Multidrug efflux transporter AcrB transmembrane domain"/>
    <property type="match status" value="1"/>
</dbReference>
<feature type="non-terminal residue" evidence="2">
    <location>
        <position position="126"/>
    </location>
</feature>
<evidence type="ECO:0000256" key="1">
    <source>
        <dbReference type="SAM" id="Phobius"/>
    </source>
</evidence>
<sequence length="126" mass="13132">DAIGLAVAMKPGGDILVLGKALETEFARLQQSLPAGLELRKVSDQPAAVRTGVGEFIRVLAEALVIVLLVSFFSLGLRTGLVVALSIPLVLAMTFAAMHYFGIGLHKISLGALVLALGLLVDDAII</sequence>
<dbReference type="Gene3D" id="3.30.70.1320">
    <property type="entry name" value="Multidrug efflux transporter AcrB pore domain like"/>
    <property type="match status" value="1"/>
</dbReference>
<organism evidence="2 3">
    <name type="scientific">Pseudomonas aeruginosa</name>
    <dbReference type="NCBI Taxonomy" id="287"/>
    <lineage>
        <taxon>Bacteria</taxon>
        <taxon>Pseudomonadati</taxon>
        <taxon>Pseudomonadota</taxon>
        <taxon>Gammaproteobacteria</taxon>
        <taxon>Pseudomonadales</taxon>
        <taxon>Pseudomonadaceae</taxon>
        <taxon>Pseudomonas</taxon>
    </lineage>
</organism>
<accession>A0A367LXX0</accession>
<protein>
    <submittedName>
        <fullName evidence="2">AcrB/AcrD/AcrF family protein</fullName>
    </submittedName>
</protein>
<dbReference type="AlphaFoldDB" id="A0A367LXX0"/>
<reference evidence="2 3" key="1">
    <citation type="submission" date="2018-07" db="EMBL/GenBank/DDBJ databases">
        <title>Mechanisms of high-level aminoglycoside resistance among Gram-negative pathogens in Brazil.</title>
        <authorList>
            <person name="Ballaben A.S."/>
            <person name="Darini A.L.C."/>
            <person name="Doi Y."/>
        </authorList>
    </citation>
    <scope>NUCLEOTIDE SEQUENCE [LARGE SCALE GENOMIC DNA]</scope>
    <source>
        <strain evidence="2 3">B2-305</strain>
    </source>
</reference>
<feature type="transmembrane region" description="Helical" evidence="1">
    <location>
        <begin position="56"/>
        <end position="75"/>
    </location>
</feature>
<proteinExistence type="predicted"/>
<dbReference type="GO" id="GO:0042910">
    <property type="term" value="F:xenobiotic transmembrane transporter activity"/>
    <property type="evidence" value="ECO:0007669"/>
    <property type="project" value="TreeGrafter"/>
</dbReference>
<dbReference type="GO" id="GO:0005886">
    <property type="term" value="C:plasma membrane"/>
    <property type="evidence" value="ECO:0007669"/>
    <property type="project" value="TreeGrafter"/>
</dbReference>
<feature type="non-terminal residue" evidence="2">
    <location>
        <position position="1"/>
    </location>
</feature>
<dbReference type="InterPro" id="IPR001036">
    <property type="entry name" value="Acrflvin-R"/>
</dbReference>
<keyword evidence="1" id="KW-1133">Transmembrane helix</keyword>
<comment type="caution">
    <text evidence="2">The sequence shown here is derived from an EMBL/GenBank/DDBJ whole genome shotgun (WGS) entry which is preliminary data.</text>
</comment>
<dbReference type="Pfam" id="PF00873">
    <property type="entry name" value="ACR_tran"/>
    <property type="match status" value="1"/>
</dbReference>
<dbReference type="PANTHER" id="PTHR32063:SF18">
    <property type="entry name" value="CATION EFFLUX SYSTEM PROTEIN"/>
    <property type="match status" value="1"/>
</dbReference>
<dbReference type="Gene3D" id="1.20.1640.10">
    <property type="entry name" value="Multidrug efflux transporter AcrB transmembrane domain"/>
    <property type="match status" value="1"/>
</dbReference>
<dbReference type="Proteomes" id="UP000253594">
    <property type="component" value="Unassembled WGS sequence"/>
</dbReference>